<comment type="similarity">
    <text evidence="2">Belongs to the lambda interferon family.</text>
</comment>
<keyword evidence="4" id="KW-0964">Secreted</keyword>
<sequence length="185" mass="21054">MQCLRLTPLLVLVLVASLGAAFPHEGAPRKGCSLFKYKQVIFHEMKAAEKMQKEFRNIRRLDRNCNTRLLDRKWTSAHLSVPDRVLLVEAELNFTITMLQRPARPGFARTRQRPLAFLAQAREDLQGCVAPSHQPSAELGQWLQNLRVATETATQDNISCLEDYAIRHVFEVLGDLNCAARQEQC</sequence>
<dbReference type="GO" id="GO:0050778">
    <property type="term" value="P:positive regulation of immune response"/>
    <property type="evidence" value="ECO:0007669"/>
    <property type="project" value="InterPro"/>
</dbReference>
<accession>A0A7L1YTA6</accession>
<feature type="signal peptide" evidence="7">
    <location>
        <begin position="1"/>
        <end position="21"/>
    </location>
</feature>
<evidence type="ECO:0000256" key="2">
    <source>
        <dbReference type="ARBA" id="ARBA00008717"/>
    </source>
</evidence>
<keyword evidence="9" id="KW-1185">Reference proteome</keyword>
<comment type="caution">
    <text evidence="8">The sequence shown here is derived from an EMBL/GenBank/DDBJ whole genome shotgun (WGS) entry which is preliminary data.</text>
</comment>
<name>A0A7L1YTA6_9PASS</name>
<dbReference type="Gene3D" id="1.20.1250.60">
    <property type="entry name" value="Interferon lambda"/>
    <property type="match status" value="1"/>
</dbReference>
<evidence type="ECO:0000256" key="1">
    <source>
        <dbReference type="ARBA" id="ARBA00004613"/>
    </source>
</evidence>
<gene>
    <name evidence="8" type="primary">Ifnl3</name>
    <name evidence="8" type="ORF">SCYSUP_R11102</name>
</gene>
<comment type="subcellular location">
    <subcellularLocation>
        <location evidence="1">Secreted</location>
    </subcellularLocation>
</comment>
<dbReference type="Pfam" id="PF15177">
    <property type="entry name" value="IL28A"/>
    <property type="match status" value="1"/>
</dbReference>
<feature type="non-terminal residue" evidence="8">
    <location>
        <position position="185"/>
    </location>
</feature>
<dbReference type="PANTHER" id="PTHR31943:SF1">
    <property type="entry name" value="INTERFERON LAMBDA-2-RELATED"/>
    <property type="match status" value="1"/>
</dbReference>
<dbReference type="GO" id="GO:0005615">
    <property type="term" value="C:extracellular space"/>
    <property type="evidence" value="ECO:0007669"/>
    <property type="project" value="UniProtKB-KW"/>
</dbReference>
<dbReference type="InterPro" id="IPR038326">
    <property type="entry name" value="IFN-lambda_sf"/>
</dbReference>
<reference evidence="8 9" key="1">
    <citation type="submission" date="2019-09" db="EMBL/GenBank/DDBJ databases">
        <title>Bird 10,000 Genomes (B10K) Project - Family phase.</title>
        <authorList>
            <person name="Zhang G."/>
        </authorList>
    </citation>
    <scope>NUCLEOTIDE SEQUENCE [LARGE SCALE GENOMIC DNA]</scope>
    <source>
        <strain evidence="8">B10K-DU-002-46</strain>
        <tissue evidence="8">Muscle</tissue>
    </source>
</reference>
<dbReference type="GO" id="GO:0045087">
    <property type="term" value="P:innate immune response"/>
    <property type="evidence" value="ECO:0007669"/>
    <property type="project" value="TreeGrafter"/>
</dbReference>
<dbReference type="Proteomes" id="UP000580825">
    <property type="component" value="Unassembled WGS sequence"/>
</dbReference>
<evidence type="ECO:0000256" key="7">
    <source>
        <dbReference type="SAM" id="SignalP"/>
    </source>
</evidence>
<evidence type="ECO:0000256" key="5">
    <source>
        <dbReference type="ARBA" id="ARBA00022729"/>
    </source>
</evidence>
<keyword evidence="5 7" id="KW-0732">Signal</keyword>
<dbReference type="GO" id="GO:0005125">
    <property type="term" value="F:cytokine activity"/>
    <property type="evidence" value="ECO:0007669"/>
    <property type="project" value="UniProtKB-KW"/>
</dbReference>
<evidence type="ECO:0000256" key="3">
    <source>
        <dbReference type="ARBA" id="ARBA00022514"/>
    </source>
</evidence>
<evidence type="ECO:0000313" key="8">
    <source>
        <dbReference type="EMBL" id="NXP25945.1"/>
    </source>
</evidence>
<dbReference type="PANTHER" id="PTHR31943">
    <property type="entry name" value="INTERLEUKIN-28 AND 29"/>
    <property type="match status" value="1"/>
</dbReference>
<dbReference type="InterPro" id="IPR029177">
    <property type="entry name" value="INF_lambda"/>
</dbReference>
<protein>
    <submittedName>
        <fullName evidence="8">IFNL3 protein</fullName>
    </submittedName>
</protein>
<keyword evidence="6" id="KW-0051">Antiviral defense</keyword>
<evidence type="ECO:0000313" key="9">
    <source>
        <dbReference type="Proteomes" id="UP000580825"/>
    </source>
</evidence>
<organism evidence="8 9">
    <name type="scientific">Scytalopus superciliaris</name>
    <dbReference type="NCBI Taxonomy" id="312124"/>
    <lineage>
        <taxon>Eukaryota</taxon>
        <taxon>Metazoa</taxon>
        <taxon>Chordata</taxon>
        <taxon>Craniata</taxon>
        <taxon>Vertebrata</taxon>
        <taxon>Euteleostomi</taxon>
        <taxon>Archelosauria</taxon>
        <taxon>Archosauria</taxon>
        <taxon>Dinosauria</taxon>
        <taxon>Saurischia</taxon>
        <taxon>Theropoda</taxon>
        <taxon>Coelurosauria</taxon>
        <taxon>Aves</taxon>
        <taxon>Neognathae</taxon>
        <taxon>Neoaves</taxon>
        <taxon>Telluraves</taxon>
        <taxon>Australaves</taxon>
        <taxon>Passeriformes</taxon>
        <taxon>Rhinocryptidae</taxon>
        <taxon>Scytalopus</taxon>
    </lineage>
</organism>
<dbReference type="EMBL" id="VXBX01007082">
    <property type="protein sequence ID" value="NXP25945.1"/>
    <property type="molecule type" value="Genomic_DNA"/>
</dbReference>
<dbReference type="GO" id="GO:0051607">
    <property type="term" value="P:defense response to virus"/>
    <property type="evidence" value="ECO:0007669"/>
    <property type="project" value="UniProtKB-KW"/>
</dbReference>
<evidence type="ECO:0000256" key="6">
    <source>
        <dbReference type="ARBA" id="ARBA00023118"/>
    </source>
</evidence>
<evidence type="ECO:0000256" key="4">
    <source>
        <dbReference type="ARBA" id="ARBA00022525"/>
    </source>
</evidence>
<dbReference type="GO" id="GO:0007259">
    <property type="term" value="P:cell surface receptor signaling pathway via JAK-STAT"/>
    <property type="evidence" value="ECO:0007669"/>
    <property type="project" value="InterPro"/>
</dbReference>
<feature type="non-terminal residue" evidence="8">
    <location>
        <position position="1"/>
    </location>
</feature>
<dbReference type="AlphaFoldDB" id="A0A7L1YTA6"/>
<keyword evidence="3" id="KW-0202">Cytokine</keyword>
<proteinExistence type="inferred from homology"/>
<feature type="chain" id="PRO_5029604911" evidence="7">
    <location>
        <begin position="22"/>
        <end position="185"/>
    </location>
</feature>